<evidence type="ECO:0000256" key="1">
    <source>
        <dbReference type="SAM" id="MobiDB-lite"/>
    </source>
</evidence>
<name>A0A318SQS7_9BURK</name>
<feature type="region of interest" description="Disordered" evidence="1">
    <location>
        <begin position="1"/>
        <end position="29"/>
    </location>
</feature>
<accession>A0A318SQS7</accession>
<reference evidence="2 3" key="1">
    <citation type="submission" date="2018-06" db="EMBL/GenBank/DDBJ databases">
        <title>Genomic Encyclopedia of Type Strains, Phase III (KMG-III): the genomes of soil and plant-associated and newly described type strains.</title>
        <authorList>
            <person name="Whitman W."/>
        </authorList>
    </citation>
    <scope>NUCLEOTIDE SEQUENCE [LARGE SCALE GENOMIC DNA]</scope>
    <source>
        <strain evidence="2 3">CECT 7646</strain>
    </source>
</reference>
<keyword evidence="3" id="KW-1185">Reference proteome</keyword>
<dbReference type="AlphaFoldDB" id="A0A318SQS7"/>
<sequence>MIPSIPTRVLLGTPVSTGSLRRGRTAASG</sequence>
<evidence type="ECO:0000313" key="2">
    <source>
        <dbReference type="EMBL" id="PYE79769.1"/>
    </source>
</evidence>
<dbReference type="Proteomes" id="UP000247540">
    <property type="component" value="Unassembled WGS sequence"/>
</dbReference>
<gene>
    <name evidence="2" type="ORF">DFQ15_10189</name>
</gene>
<comment type="caution">
    <text evidence="2">The sequence shown here is derived from an EMBL/GenBank/DDBJ whole genome shotgun (WGS) entry which is preliminary data.</text>
</comment>
<dbReference type="EMBL" id="QJTC01000001">
    <property type="protein sequence ID" value="PYE79769.1"/>
    <property type="molecule type" value="Genomic_DNA"/>
</dbReference>
<organism evidence="2 3">
    <name type="scientific">Xylophilus ampelinus</name>
    <dbReference type="NCBI Taxonomy" id="54067"/>
    <lineage>
        <taxon>Bacteria</taxon>
        <taxon>Pseudomonadati</taxon>
        <taxon>Pseudomonadota</taxon>
        <taxon>Betaproteobacteria</taxon>
        <taxon>Burkholderiales</taxon>
        <taxon>Xylophilus</taxon>
    </lineage>
</organism>
<evidence type="ECO:0000313" key="3">
    <source>
        <dbReference type="Proteomes" id="UP000247540"/>
    </source>
</evidence>
<proteinExistence type="predicted"/>
<protein>
    <submittedName>
        <fullName evidence="2">Uncharacterized protein</fullName>
    </submittedName>
</protein>